<keyword evidence="2" id="KW-0472">Membrane</keyword>
<evidence type="ECO:0000313" key="5">
    <source>
        <dbReference type="Proteomes" id="UP000198615"/>
    </source>
</evidence>
<protein>
    <submittedName>
        <fullName evidence="4">AsmA-like C-terminal region</fullName>
    </submittedName>
</protein>
<name>A0A8G2EXH8_9PROT</name>
<evidence type="ECO:0000256" key="2">
    <source>
        <dbReference type="SAM" id="Phobius"/>
    </source>
</evidence>
<feature type="transmembrane region" description="Helical" evidence="2">
    <location>
        <begin position="7"/>
        <end position="29"/>
    </location>
</feature>
<dbReference type="AlphaFoldDB" id="A0A8G2EXH8"/>
<dbReference type="RefSeq" id="WP_139189083.1">
    <property type="nucleotide sequence ID" value="NZ_FNBW01000002.1"/>
</dbReference>
<reference evidence="4 5" key="1">
    <citation type="submission" date="2016-10" db="EMBL/GenBank/DDBJ databases">
        <authorList>
            <person name="Varghese N."/>
            <person name="Submissions S."/>
        </authorList>
    </citation>
    <scope>NUCLEOTIDE SEQUENCE [LARGE SCALE GENOMIC DNA]</scope>
    <source>
        <strain evidence="4 5">DSM 18839</strain>
    </source>
</reference>
<accession>A0A8G2EXH8</accession>
<sequence length="1048" mass="110255">MIRRTTVLFLEVLIALVIVAVVGIGAFAWRLSEGPIEIDWARPHLSEALSDPAPGITTRIGSASVQVSTWDRAFDVVAEDVVVLGRDGAVRARIGAISVALSPEALLAGRLAPKRIDLLNPTVTVVKGADGNWTLTPNDPDTGEARDPVDLGAVLRAMLDDRSGAGTLRYLRAAEVRGARVRLVDDARARTQTLTNVSGGIELVSSGMSFRMSGRAEWPDAEPTPISLSGDYRPETDRVSAAIRFEALQPAAVAALEPRLGRLSGLDLPLSGTVELDSALDGSGLGGKARLTLGAGRVRVPEVNPEPLTVAGGSLTVNVAPDAEWISMDGSLEIEETLLALKARASRDRAGYALIVDAAVTNFAVNSIGDFWPADISDGAREWVTENLLEGQVTSATLRAEGWVDSTDPSIHELDTLTGSIDFEGVETHYFRPLPPVLDTHGTATFDATSMQITVQGGHLGNLQVQPSDIALVNLDQDTGETAHVEVMVRGPAREALELIDRKPLGYPSEIGLEAKKTAGTFGARLKLEIPLLRTLDVEDIGITVSANLKKAVIPDVLRGEPLTDGDLQLDLTAAGMSLSGNAQLGGVPVQLTHEERFRPDGPFQSRSNLTATADVSRFATFGLDLSAYAAGPVALVASVTTDVSGNLTAVIEGDLQATSVTVPDLAWSKPANTAGIARLEVTRSNEDVLAIPGFEFRAGTLYAAGAVDFPVGGGSITSLSTFRLGRTEAAGRVESEADGSLRIAMEGPVIDLVPLLDAEEEGGTGGPSGDARKVEARFVANELHLLEDISLTSGTLAVRQTGARIEDLSVTGTLNGEPMRLMVQPAQNRRLVTVATNNAGSFLRAFGIADSIQGGRLRVDGELIGDGLDDAMDLAVRIDDFRIADAPVFAQLLSVASFTGLFDTLSGDGIRFARATAHIALTRETIRIDNGVAYGPGLGLKINGTLGRKSEVVDVEGLIAPAYSLSRLIDVVPVIGELLTGGEGEGLLATSFAVSGSLENPEIRVNPLTALAPGFLRDILDSARHPSDGPATWTPPPGTEVDESRTR</sequence>
<proteinExistence type="predicted"/>
<keyword evidence="5" id="KW-1185">Reference proteome</keyword>
<evidence type="ECO:0000256" key="1">
    <source>
        <dbReference type="SAM" id="MobiDB-lite"/>
    </source>
</evidence>
<feature type="region of interest" description="Disordered" evidence="1">
    <location>
        <begin position="1026"/>
        <end position="1048"/>
    </location>
</feature>
<dbReference type="Pfam" id="PF13116">
    <property type="entry name" value="YhdP"/>
    <property type="match status" value="1"/>
</dbReference>
<dbReference type="Proteomes" id="UP000198615">
    <property type="component" value="Unassembled WGS sequence"/>
</dbReference>
<gene>
    <name evidence="4" type="ORF">SAMN05660686_00650</name>
</gene>
<dbReference type="EMBL" id="FNBW01000002">
    <property type="protein sequence ID" value="SDF22959.1"/>
    <property type="molecule type" value="Genomic_DNA"/>
</dbReference>
<dbReference type="OrthoDB" id="7161641at2"/>
<dbReference type="InterPro" id="IPR025263">
    <property type="entry name" value="YhdP_central"/>
</dbReference>
<comment type="caution">
    <text evidence="4">The sequence shown here is derived from an EMBL/GenBank/DDBJ whole genome shotgun (WGS) entry which is preliminary data.</text>
</comment>
<feature type="domain" description="YhdP central" evidence="3">
    <location>
        <begin position="270"/>
        <end position="825"/>
    </location>
</feature>
<keyword evidence="2" id="KW-1133">Transmembrane helix</keyword>
<evidence type="ECO:0000259" key="3">
    <source>
        <dbReference type="Pfam" id="PF13116"/>
    </source>
</evidence>
<organism evidence="4 5">
    <name type="scientific">Thalassobaculum litoreum DSM 18839</name>
    <dbReference type="NCBI Taxonomy" id="1123362"/>
    <lineage>
        <taxon>Bacteria</taxon>
        <taxon>Pseudomonadati</taxon>
        <taxon>Pseudomonadota</taxon>
        <taxon>Alphaproteobacteria</taxon>
        <taxon>Rhodospirillales</taxon>
        <taxon>Thalassobaculaceae</taxon>
        <taxon>Thalassobaculum</taxon>
    </lineage>
</organism>
<keyword evidence="2" id="KW-0812">Transmembrane</keyword>
<evidence type="ECO:0000313" key="4">
    <source>
        <dbReference type="EMBL" id="SDF22959.1"/>
    </source>
</evidence>